<comment type="caution">
    <text evidence="1">The sequence shown here is derived from an EMBL/GenBank/DDBJ whole genome shotgun (WGS) entry which is preliminary data.</text>
</comment>
<sequence>MIFILPRLRERAGSVSIDDDAAAPVLHGRAGTWGIGCASTIQPARPVMSRGGF</sequence>
<proteinExistence type="predicted"/>
<name>A0ABV3V0A2_9MICC</name>
<dbReference type="EMBL" id="JAYWLU010000003">
    <property type="protein sequence ID" value="MEX3593897.1"/>
    <property type="molecule type" value="Genomic_DNA"/>
</dbReference>
<organism evidence="1 2">
    <name type="scientific">Kocuria carniphila</name>
    <dbReference type="NCBI Taxonomy" id="262208"/>
    <lineage>
        <taxon>Bacteria</taxon>
        <taxon>Bacillati</taxon>
        <taxon>Actinomycetota</taxon>
        <taxon>Actinomycetes</taxon>
        <taxon>Micrococcales</taxon>
        <taxon>Micrococcaceae</taxon>
        <taxon>Kocuria</taxon>
    </lineage>
</organism>
<evidence type="ECO:0000313" key="2">
    <source>
        <dbReference type="Proteomes" id="UP001558481"/>
    </source>
</evidence>
<reference evidence="1 2" key="1">
    <citation type="journal article" date="2024" name="Fungal Genet. Biol.">
        <title>The porcine skin microbiome exhibits broad fungal antagonism.</title>
        <authorList>
            <person name="De La Cruz K.F."/>
            <person name="Townsend E.C."/>
            <person name="Alex Cheong J.Z."/>
            <person name="Salamzade R."/>
            <person name="Liu A."/>
            <person name="Sandstrom S."/>
            <person name="Davila E."/>
            <person name="Huang L."/>
            <person name="Xu K.H."/>
            <person name="Wu S.Y."/>
            <person name="Meudt J.J."/>
            <person name="Shanmuganayagam D."/>
            <person name="Gibson A.L.F."/>
            <person name="Kalan L.R."/>
        </authorList>
    </citation>
    <scope>NUCLEOTIDE SEQUENCE [LARGE SCALE GENOMIC DNA]</scope>
    <source>
        <strain evidence="1 2">LK2625</strain>
    </source>
</reference>
<evidence type="ECO:0000313" key="1">
    <source>
        <dbReference type="EMBL" id="MEX3593897.1"/>
    </source>
</evidence>
<keyword evidence="2" id="KW-1185">Reference proteome</keyword>
<dbReference type="RefSeq" id="WP_368629000.1">
    <property type="nucleotide sequence ID" value="NZ_JAYWLU010000003.1"/>
</dbReference>
<protein>
    <submittedName>
        <fullName evidence="1">Uncharacterized protein</fullName>
    </submittedName>
</protein>
<dbReference type="Proteomes" id="UP001558481">
    <property type="component" value="Unassembled WGS sequence"/>
</dbReference>
<gene>
    <name evidence="1" type="ORF">VVR66_04135</name>
</gene>
<accession>A0ABV3V0A2</accession>